<gene>
    <name evidence="3" type="ORF">BG015_010522</name>
</gene>
<feature type="region of interest" description="Disordered" evidence="1">
    <location>
        <begin position="37"/>
        <end position="74"/>
    </location>
</feature>
<dbReference type="AlphaFoldDB" id="A0A9P5RW11"/>
<dbReference type="EMBL" id="JAAAUQ010000756">
    <property type="protein sequence ID" value="KAF9147781.1"/>
    <property type="molecule type" value="Genomic_DNA"/>
</dbReference>
<comment type="caution">
    <text evidence="3">The sequence shown here is derived from an EMBL/GenBank/DDBJ whole genome shotgun (WGS) entry which is preliminary data.</text>
</comment>
<feature type="transmembrane region" description="Helical" evidence="2">
    <location>
        <begin position="451"/>
        <end position="471"/>
    </location>
</feature>
<dbReference type="Proteomes" id="UP000748756">
    <property type="component" value="Unassembled WGS sequence"/>
</dbReference>
<accession>A0A9P5RW11</accession>
<evidence type="ECO:0000256" key="2">
    <source>
        <dbReference type="SAM" id="Phobius"/>
    </source>
</evidence>
<evidence type="ECO:0000313" key="3">
    <source>
        <dbReference type="EMBL" id="KAF9147781.1"/>
    </source>
</evidence>
<feature type="transmembrane region" description="Helical" evidence="2">
    <location>
        <begin position="483"/>
        <end position="505"/>
    </location>
</feature>
<reference evidence="3" key="1">
    <citation type="journal article" date="2020" name="Fungal Divers.">
        <title>Resolving the Mortierellaceae phylogeny through synthesis of multi-gene phylogenetics and phylogenomics.</title>
        <authorList>
            <person name="Vandepol N."/>
            <person name="Liber J."/>
            <person name="Desiro A."/>
            <person name="Na H."/>
            <person name="Kennedy M."/>
            <person name="Barry K."/>
            <person name="Grigoriev I.V."/>
            <person name="Miller A.N."/>
            <person name="O'Donnell K."/>
            <person name="Stajich J.E."/>
            <person name="Bonito G."/>
        </authorList>
    </citation>
    <scope>NUCLEOTIDE SEQUENCE</scope>
    <source>
        <strain evidence="3">NRRL 6426</strain>
    </source>
</reference>
<sequence length="566" mass="62756">MNAASSRREPYYRWLIPAGILLLFLSIAREYPEWKAQRQKNTEKDRDKNCTKQEDAPPTTETTTQGADTSSSSPWPTNFSIRWIPYIPFAVVYLVFKALWTGLRLLVLHSILFAEHACVHLMVAVEKAAQWSVQEGPEFVRTKVVAPVCSTAVAIWKSPAMAKVKASIEETVIPGIVRISISIHASLKAVFVKLVAWIHIVADPVKSAAVWFAVECLYNPAHAIGSRLATLSHTFLQTAKIYFGELVKDAIDLGKVVGRVGAWIWIRMLTPLWTKLCALGNAITTGLRQFLPWLGRILYTRVIAPVGRAVLDGFRILRSHPTLLAGLQALSSKVQEKCSLALQRLESVNWLILLETVLTKAFTTGHYYTVLTLTVVGDGLKYFAVEMVPNAYQDLMNALELARPVVAWVIEKFLQVAHPLWQVVSWVSWAVYTRTGPVLAWLHKNIAMPAYALWVSSILPVLSALANAVIVNTTRISNMILKAVPALAAVVIPIWNALAQVALALQAVMAQAGAKVVELSGGLGVYIQSLGPQFEAFKVQTGRVMDELVLTTSNFMMDWVKKEKRD</sequence>
<feature type="transmembrane region" description="Helical" evidence="2">
    <location>
        <begin position="12"/>
        <end position="28"/>
    </location>
</feature>
<feature type="compositionally biased region" description="Polar residues" evidence="1">
    <location>
        <begin position="59"/>
        <end position="74"/>
    </location>
</feature>
<organism evidence="3 4">
    <name type="scientific">Linnemannia schmuckeri</name>
    <dbReference type="NCBI Taxonomy" id="64567"/>
    <lineage>
        <taxon>Eukaryota</taxon>
        <taxon>Fungi</taxon>
        <taxon>Fungi incertae sedis</taxon>
        <taxon>Mucoromycota</taxon>
        <taxon>Mortierellomycotina</taxon>
        <taxon>Mortierellomycetes</taxon>
        <taxon>Mortierellales</taxon>
        <taxon>Mortierellaceae</taxon>
        <taxon>Linnemannia</taxon>
    </lineage>
</organism>
<evidence type="ECO:0000313" key="4">
    <source>
        <dbReference type="Proteomes" id="UP000748756"/>
    </source>
</evidence>
<evidence type="ECO:0000256" key="1">
    <source>
        <dbReference type="SAM" id="MobiDB-lite"/>
    </source>
</evidence>
<feature type="transmembrane region" description="Helical" evidence="2">
    <location>
        <begin position="83"/>
        <end position="100"/>
    </location>
</feature>
<keyword evidence="2" id="KW-0812">Transmembrane</keyword>
<keyword evidence="2" id="KW-0472">Membrane</keyword>
<protein>
    <submittedName>
        <fullName evidence="3">Uncharacterized protein</fullName>
    </submittedName>
</protein>
<feature type="compositionally biased region" description="Basic and acidic residues" evidence="1">
    <location>
        <begin position="37"/>
        <end position="55"/>
    </location>
</feature>
<proteinExistence type="predicted"/>
<name>A0A9P5RW11_9FUNG</name>
<keyword evidence="4" id="KW-1185">Reference proteome</keyword>
<keyword evidence="2" id="KW-1133">Transmembrane helix</keyword>
<dbReference type="OrthoDB" id="2408558at2759"/>